<sequence length="209" mass="20904">MRTHRTIAVLAFAGGLALTGCQETRDPAGGAPAASATASAPSTAPGASAPGTAILPDLVGKGLQAAQDEAQAAGFRTLKSHDALGRGRLQAMDRNWKVCSQEPRGGAAVSTDTSVDFGAVKLEEACPAQDASAPPAAGGSMPDLAGKSVKVARGALPPNTGISVKDSAQGRMVLQESNWKVCTQSPAAGTPLAGQPVAFTAVKFEEACP</sequence>
<evidence type="ECO:0008006" key="4">
    <source>
        <dbReference type="Google" id="ProtNLM"/>
    </source>
</evidence>
<evidence type="ECO:0000313" key="3">
    <source>
        <dbReference type="Proteomes" id="UP000095705"/>
    </source>
</evidence>
<protein>
    <recommendedName>
        <fullName evidence="4">PASTA domain-containing protein</fullName>
    </recommendedName>
</protein>
<evidence type="ECO:0000256" key="1">
    <source>
        <dbReference type="SAM" id="MobiDB-lite"/>
    </source>
</evidence>
<dbReference type="STRING" id="36818.BGK67_26845"/>
<reference evidence="2 3" key="1">
    <citation type="submission" date="2016-08" db="EMBL/GenBank/DDBJ databases">
        <title>The complete genome of Streptomyces subrutilus 10-1-1.</title>
        <authorList>
            <person name="Chen X."/>
        </authorList>
    </citation>
    <scope>NUCLEOTIDE SEQUENCE [LARGE SCALE GENOMIC DNA]</scope>
    <source>
        <strain evidence="2 3">10-1-1</strain>
    </source>
</reference>
<dbReference type="PROSITE" id="PS51257">
    <property type="entry name" value="PROKAR_LIPOPROTEIN"/>
    <property type="match status" value="1"/>
</dbReference>
<dbReference type="EMBL" id="MEHK01000001">
    <property type="protein sequence ID" value="OEJ34470.1"/>
    <property type="molecule type" value="Genomic_DNA"/>
</dbReference>
<feature type="compositionally biased region" description="Low complexity" evidence="1">
    <location>
        <begin position="27"/>
        <end position="51"/>
    </location>
</feature>
<dbReference type="Proteomes" id="UP000095705">
    <property type="component" value="Unassembled WGS sequence"/>
</dbReference>
<evidence type="ECO:0000313" key="2">
    <source>
        <dbReference type="EMBL" id="OEJ34470.1"/>
    </source>
</evidence>
<proteinExistence type="predicted"/>
<name>A0A1E5PYE7_9ACTN</name>
<dbReference type="Gene3D" id="3.30.10.20">
    <property type="match status" value="1"/>
</dbReference>
<dbReference type="OrthoDB" id="4335972at2"/>
<comment type="caution">
    <text evidence="2">The sequence shown here is derived from an EMBL/GenBank/DDBJ whole genome shotgun (WGS) entry which is preliminary data.</text>
</comment>
<accession>A0A1E5PYE7</accession>
<keyword evidence="3" id="KW-1185">Reference proteome</keyword>
<dbReference type="RefSeq" id="WP_069922661.1">
    <property type="nucleotide sequence ID" value="NZ_MEHK01000001.1"/>
</dbReference>
<gene>
    <name evidence="2" type="ORF">BGK67_26845</name>
</gene>
<organism evidence="2 3">
    <name type="scientific">Streptomyces subrutilus</name>
    <dbReference type="NCBI Taxonomy" id="36818"/>
    <lineage>
        <taxon>Bacteria</taxon>
        <taxon>Bacillati</taxon>
        <taxon>Actinomycetota</taxon>
        <taxon>Actinomycetes</taxon>
        <taxon>Kitasatosporales</taxon>
        <taxon>Streptomycetaceae</taxon>
        <taxon>Streptomyces</taxon>
    </lineage>
</organism>
<feature type="region of interest" description="Disordered" evidence="1">
    <location>
        <begin position="25"/>
        <end position="51"/>
    </location>
</feature>
<dbReference type="AlphaFoldDB" id="A0A1E5PYE7"/>